<evidence type="ECO:0000313" key="3">
    <source>
        <dbReference type="EMBL" id="VEE09157.1"/>
    </source>
</evidence>
<reference evidence="3 4" key="1">
    <citation type="submission" date="2018-12" db="EMBL/GenBank/DDBJ databases">
        <authorList>
            <consortium name="Pathogen Informatics"/>
        </authorList>
    </citation>
    <scope>NUCLEOTIDE SEQUENCE [LARGE SCALE GENOMIC DNA]</scope>
    <source>
        <strain evidence="3 4">NCTC11432</strain>
    </source>
</reference>
<dbReference type="PANTHER" id="PTHR12526:SF629">
    <property type="entry name" value="TEICHURONIC ACID BIOSYNTHESIS GLYCOSYLTRANSFERASE TUAH-RELATED"/>
    <property type="match status" value="1"/>
</dbReference>
<gene>
    <name evidence="3" type="ORF">NCTC11432_03052</name>
</gene>
<dbReference type="GeneID" id="93019880"/>
<dbReference type="STRING" id="525257.HMPREF0204_11083"/>
<dbReference type="Pfam" id="PF13692">
    <property type="entry name" value="Glyco_trans_1_4"/>
    <property type="match status" value="1"/>
</dbReference>
<evidence type="ECO:0000313" key="4">
    <source>
        <dbReference type="Proteomes" id="UP000279227"/>
    </source>
</evidence>
<dbReference type="SUPFAM" id="SSF53756">
    <property type="entry name" value="UDP-Glycosyltransferase/glycogen phosphorylase"/>
    <property type="match status" value="1"/>
</dbReference>
<keyword evidence="1" id="KW-0328">Glycosyltransferase</keyword>
<evidence type="ECO:0000256" key="1">
    <source>
        <dbReference type="ARBA" id="ARBA00022676"/>
    </source>
</evidence>
<dbReference type="PANTHER" id="PTHR12526">
    <property type="entry name" value="GLYCOSYLTRANSFERASE"/>
    <property type="match status" value="1"/>
</dbReference>
<dbReference type="Gene3D" id="3.40.50.2000">
    <property type="entry name" value="Glycogen Phosphorylase B"/>
    <property type="match status" value="1"/>
</dbReference>
<dbReference type="EMBL" id="LR134289">
    <property type="protein sequence ID" value="VEE09157.1"/>
    <property type="molecule type" value="Genomic_DNA"/>
</dbReference>
<dbReference type="AlphaFoldDB" id="A0A448B4J5"/>
<keyword evidence="2 3" id="KW-0808">Transferase</keyword>
<evidence type="ECO:0000256" key="2">
    <source>
        <dbReference type="ARBA" id="ARBA00022679"/>
    </source>
</evidence>
<accession>A0A448B4J5</accession>
<dbReference type="KEGG" id="cgle:NCTC11432_03052"/>
<name>A0A448B4J5_CHRGE</name>
<dbReference type="RefSeq" id="WP_002983888.1">
    <property type="nucleotide sequence ID" value="NZ_CP068486.1"/>
</dbReference>
<protein>
    <submittedName>
        <fullName evidence="3">Lipopolysaccharide 1,2-N-acetylglucosaminetransferase</fullName>
    </submittedName>
</protein>
<sequence length="377" mass="43877">MPKVLFLTTSHNYNDDRIFYHQAKALRDEGFEVKICSLYTRYNGIIDGIDIESYDVLEESIEKKMETFRKVCHTFQPQCIICSEPLAVVAVRKFVKQFKAVCIYDVTEWYPSMSMLRKYRFPVKIFQAVKFSLVQLYAGFLGTHFIFGEATKKFPLAYFFGFKKQMILPYYPDALYIRESVKQLESGRITLCYTGQISKDKGIDNFFKAVNKLRQKASSLHIRILIIGSAGEENDKLYFSSLLKKYTFDDIEIRKPTAFEQFTEELADADICFDLREINFENNHSLPIKLFYFMGAGKPVMYSNLKGIRKHMGELSFGSLVNPHDADGISDIIINYIMNPELYHAHALNAGKEFKEKYNWEMIKDSFVDFVKKSIDK</sequence>
<dbReference type="OrthoDB" id="9813214at2"/>
<organism evidence="3 4">
    <name type="scientific">Chryseobacterium gleum</name>
    <name type="common">Flavobacterium gleum</name>
    <dbReference type="NCBI Taxonomy" id="250"/>
    <lineage>
        <taxon>Bacteria</taxon>
        <taxon>Pseudomonadati</taxon>
        <taxon>Bacteroidota</taxon>
        <taxon>Flavobacteriia</taxon>
        <taxon>Flavobacteriales</taxon>
        <taxon>Weeksellaceae</taxon>
        <taxon>Chryseobacterium group</taxon>
        <taxon>Chryseobacterium</taxon>
    </lineage>
</organism>
<proteinExistence type="predicted"/>
<dbReference type="GO" id="GO:0016757">
    <property type="term" value="F:glycosyltransferase activity"/>
    <property type="evidence" value="ECO:0007669"/>
    <property type="project" value="UniProtKB-KW"/>
</dbReference>
<dbReference type="Proteomes" id="UP000279227">
    <property type="component" value="Chromosome"/>
</dbReference>